<name>A0A934IV08_9BACL</name>
<feature type="domain" description="NADPH-dependent FMN reductase-like" evidence="2">
    <location>
        <begin position="1"/>
        <end position="141"/>
    </location>
</feature>
<dbReference type="PANTHER" id="PTHR30543">
    <property type="entry name" value="CHROMATE REDUCTASE"/>
    <property type="match status" value="1"/>
</dbReference>
<evidence type="ECO:0000313" key="4">
    <source>
        <dbReference type="Proteomes" id="UP000640274"/>
    </source>
</evidence>
<dbReference type="GO" id="GO:0010181">
    <property type="term" value="F:FMN binding"/>
    <property type="evidence" value="ECO:0007669"/>
    <property type="project" value="TreeGrafter"/>
</dbReference>
<sequence length="178" mass="19385">MKIAILAGGNRQQATSTLLARYVKKVVEQRSYEVDLIDLHKEPLPFYSPDNGDVPPAVQRLQSTVKGADAVVLSTPEYHGSLSGVLKNALDFLNFEHFDGKLVLVCSSAGGSVGTSSLTQLQTIVRNLHGINSPEWISIGGQQRNFGEDGEPGTEEVKARIQRTVDFFLALAAKVRQH</sequence>
<dbReference type="GO" id="GO:0016491">
    <property type="term" value="F:oxidoreductase activity"/>
    <property type="evidence" value="ECO:0007669"/>
    <property type="project" value="InterPro"/>
</dbReference>
<dbReference type="RefSeq" id="WP_199017360.1">
    <property type="nucleotide sequence ID" value="NZ_JAELUP010000001.1"/>
</dbReference>
<dbReference type="EMBL" id="JAELUP010000001">
    <property type="protein sequence ID" value="MBJ6359837.1"/>
    <property type="molecule type" value="Genomic_DNA"/>
</dbReference>
<dbReference type="SUPFAM" id="SSF52218">
    <property type="entry name" value="Flavoproteins"/>
    <property type="match status" value="1"/>
</dbReference>
<dbReference type="Proteomes" id="UP000640274">
    <property type="component" value="Unassembled WGS sequence"/>
</dbReference>
<organism evidence="3 4">
    <name type="scientific">Paenibacillus roseus</name>
    <dbReference type="NCBI Taxonomy" id="2798579"/>
    <lineage>
        <taxon>Bacteria</taxon>
        <taxon>Bacillati</taxon>
        <taxon>Bacillota</taxon>
        <taxon>Bacilli</taxon>
        <taxon>Bacillales</taxon>
        <taxon>Paenibacillaceae</taxon>
        <taxon>Paenibacillus</taxon>
    </lineage>
</organism>
<dbReference type="AlphaFoldDB" id="A0A934IV08"/>
<dbReference type="InterPro" id="IPR050712">
    <property type="entry name" value="NAD(P)H-dep_reductase"/>
</dbReference>
<comment type="caution">
    <text evidence="3">The sequence shown here is derived from an EMBL/GenBank/DDBJ whole genome shotgun (WGS) entry which is preliminary data.</text>
</comment>
<keyword evidence="4" id="KW-1185">Reference proteome</keyword>
<proteinExistence type="inferred from homology"/>
<evidence type="ECO:0000259" key="2">
    <source>
        <dbReference type="Pfam" id="PF03358"/>
    </source>
</evidence>
<accession>A0A934IV08</accession>
<protein>
    <submittedName>
        <fullName evidence="3">NAD(P)H-dependent oxidoreductase</fullName>
    </submittedName>
</protein>
<dbReference type="Pfam" id="PF03358">
    <property type="entry name" value="FMN_red"/>
    <property type="match status" value="1"/>
</dbReference>
<gene>
    <name evidence="3" type="ORF">JFN88_00655</name>
</gene>
<dbReference type="InterPro" id="IPR005025">
    <property type="entry name" value="FMN_Rdtase-like_dom"/>
</dbReference>
<dbReference type="PANTHER" id="PTHR30543:SF21">
    <property type="entry name" value="NAD(P)H-DEPENDENT FMN REDUCTASE LOT6"/>
    <property type="match status" value="1"/>
</dbReference>
<evidence type="ECO:0000256" key="1">
    <source>
        <dbReference type="ARBA" id="ARBA00009428"/>
    </source>
</evidence>
<evidence type="ECO:0000313" key="3">
    <source>
        <dbReference type="EMBL" id="MBJ6359837.1"/>
    </source>
</evidence>
<dbReference type="GO" id="GO:0005829">
    <property type="term" value="C:cytosol"/>
    <property type="evidence" value="ECO:0007669"/>
    <property type="project" value="TreeGrafter"/>
</dbReference>
<reference evidence="3" key="1">
    <citation type="submission" date="2020-12" db="EMBL/GenBank/DDBJ databases">
        <authorList>
            <person name="Huq M.A."/>
        </authorList>
    </citation>
    <scope>NUCLEOTIDE SEQUENCE</scope>
    <source>
        <strain evidence="3">MAHUQ-46</strain>
    </source>
</reference>
<dbReference type="InterPro" id="IPR029039">
    <property type="entry name" value="Flavoprotein-like_sf"/>
</dbReference>
<dbReference type="Gene3D" id="3.40.50.360">
    <property type="match status" value="1"/>
</dbReference>
<comment type="similarity">
    <text evidence="1">Belongs to the azoreductase type 2 family.</text>
</comment>